<evidence type="ECO:0000256" key="2">
    <source>
        <dbReference type="ARBA" id="ARBA00022801"/>
    </source>
</evidence>
<evidence type="ECO:0000313" key="7">
    <source>
        <dbReference type="Proteomes" id="UP000014975"/>
    </source>
</evidence>
<dbReference type="PATRIC" id="fig|1121439.3.peg.2987"/>
<dbReference type="Gene3D" id="2.30.40.10">
    <property type="entry name" value="Urease, subunit C, domain 1"/>
    <property type="match status" value="1"/>
</dbReference>
<proteinExistence type="inferred from homology"/>
<comment type="cofactor">
    <cofactor evidence="4">
        <name>Zn(2+)</name>
        <dbReference type="ChEBI" id="CHEBI:29105"/>
    </cofactor>
    <text evidence="4">Binds 1 zinc ion per subunit.</text>
</comment>
<evidence type="ECO:0000313" key="6">
    <source>
        <dbReference type="EMBL" id="EPR30460.1"/>
    </source>
</evidence>
<dbReference type="EC" id="3.5.4.28" evidence="4"/>
<reference evidence="6 7" key="1">
    <citation type="journal article" date="2013" name="Genome Announc.">
        <title>Draft genome sequences for three mercury-methylating, sulfate-reducing bacteria.</title>
        <authorList>
            <person name="Brown S.D."/>
            <person name="Hurt R.A.Jr."/>
            <person name="Gilmour C.C."/>
            <person name="Elias D.A."/>
        </authorList>
    </citation>
    <scope>NUCLEOTIDE SEQUENCE [LARGE SCALE GENOMIC DNA]</scope>
    <source>
        <strain evidence="6 7">DSM 16529</strain>
    </source>
</reference>
<comment type="catalytic activity">
    <reaction evidence="4">
        <text>S-methyl-5'-thioadenosine + H2O + H(+) = S-methyl-5'-thioinosine + NH4(+)</text>
        <dbReference type="Rhea" id="RHEA:25025"/>
        <dbReference type="ChEBI" id="CHEBI:15377"/>
        <dbReference type="ChEBI" id="CHEBI:15378"/>
        <dbReference type="ChEBI" id="CHEBI:17509"/>
        <dbReference type="ChEBI" id="CHEBI:28938"/>
        <dbReference type="ChEBI" id="CHEBI:48595"/>
        <dbReference type="EC" id="3.5.4.31"/>
    </reaction>
</comment>
<sequence length="440" mass="47138">MDIACDLLVLADVVVTQDDERRVIHDGAVAIHGDTITAVGTRAEIEPLANADRVLDLGAAMLLPGLVNAHSHVAMSLFRGLADDLPLMEWLSDHIWPVEKRLTPRMVHLGALLACAEMIASGTTCFSDMYLLEHEVAAAAEATGMRAVVAEGVITTPTMTYATPEEGYALIERLHRRYDGHPLVSTAVMAHAVYTTSPTMLKDSFALAGRLDAPFMLHAAESAEETRQCVEAFGMRPIAHLESLGLLSPRTTLFHCVDVTMDEIALLAERGTAVVHCPESNMKLGNGFAPVQKMLDAGVRVGLGTDGAASNNDLSMFREMGSAARIQKAYRGDPSVLNEKSVLDMATIGSAHALRLPGLGRIAAGFRADMCALDMSCPNLMPLHDPVSQAVYAATGGEVRLTMVNGRVLYMDGRFLALDHEALVEEARDVAAWVAEGGIC</sequence>
<keyword evidence="2 4" id="KW-0378">Hydrolase</keyword>
<keyword evidence="1 4" id="KW-0479">Metal-binding</keyword>
<feature type="binding site" evidence="4">
    <location>
        <position position="306"/>
    </location>
    <ligand>
        <name>Zn(2+)</name>
        <dbReference type="ChEBI" id="CHEBI:29105"/>
    </ligand>
</feature>
<comment type="similarity">
    <text evidence="4">Belongs to the metallo-dependent hydrolases superfamily. MTA/SAH deaminase family.</text>
</comment>
<comment type="function">
    <text evidence="4">Catalyzes the deamination of 5-methylthioadenosine and S-adenosyl-L-homocysteine into 5-methylthioinosine and S-inosyl-L-homocysteine, respectively. Is also able to deaminate adenosine.</text>
</comment>
<keyword evidence="3 4" id="KW-0862">Zinc</keyword>
<dbReference type="GO" id="GO:0050270">
    <property type="term" value="F:S-adenosylhomocysteine deaminase activity"/>
    <property type="evidence" value="ECO:0007669"/>
    <property type="project" value="UniProtKB-UniRule"/>
</dbReference>
<dbReference type="HAMAP" id="MF_01281">
    <property type="entry name" value="MTA_SAH_deamin"/>
    <property type="match status" value="1"/>
</dbReference>
<name>S7T1R9_9BACT</name>
<dbReference type="InterPro" id="IPR023512">
    <property type="entry name" value="Deaminase_MtaD/DadD"/>
</dbReference>
<dbReference type="CDD" id="cd01298">
    <property type="entry name" value="ATZ_TRZ_like"/>
    <property type="match status" value="1"/>
</dbReference>
<dbReference type="InterPro" id="IPR011059">
    <property type="entry name" value="Metal-dep_hydrolase_composite"/>
</dbReference>
<feature type="binding site" evidence="4">
    <location>
        <position position="221"/>
    </location>
    <ligand>
        <name>substrate</name>
    </ligand>
</feature>
<dbReference type="OrthoDB" id="9807210at2"/>
<feature type="domain" description="Amidohydrolase-related" evidence="5">
    <location>
        <begin position="61"/>
        <end position="408"/>
    </location>
</feature>
<dbReference type="InterPro" id="IPR032466">
    <property type="entry name" value="Metal_Hydrolase"/>
</dbReference>
<protein>
    <recommendedName>
        <fullName evidence="4">5-methylthioadenosine/S-adenosylhomocysteine deaminase</fullName>
        <shortName evidence="4">MTA/SAH deaminase</shortName>
        <ecNumber evidence="4">3.5.4.28</ecNumber>
        <ecNumber evidence="4">3.5.4.31</ecNumber>
    </recommendedName>
</protein>
<dbReference type="STRING" id="1121439.dsat_1600"/>
<feature type="binding site" evidence="4">
    <location>
        <position position="99"/>
    </location>
    <ligand>
        <name>substrate</name>
    </ligand>
</feature>
<dbReference type="SUPFAM" id="SSF51556">
    <property type="entry name" value="Metallo-dependent hydrolases"/>
    <property type="match status" value="1"/>
</dbReference>
<gene>
    <name evidence="4" type="primary">mtaD</name>
    <name evidence="6" type="ORF">dsat_1600</name>
</gene>
<dbReference type="EMBL" id="ATHI01000032">
    <property type="protein sequence ID" value="EPR30460.1"/>
    <property type="molecule type" value="Genomic_DNA"/>
</dbReference>
<dbReference type="RefSeq" id="WP_020888296.1">
    <property type="nucleotide sequence ID" value="NZ_ATHI01000032.1"/>
</dbReference>
<dbReference type="PANTHER" id="PTHR43794:SF11">
    <property type="entry name" value="AMIDOHYDROLASE-RELATED DOMAIN-CONTAINING PROTEIN"/>
    <property type="match status" value="1"/>
</dbReference>
<comment type="caution">
    <text evidence="4">Lacks conserved residue(s) required for the propagation of feature annotation.</text>
</comment>
<feature type="binding site" evidence="4">
    <location>
        <position position="70"/>
    </location>
    <ligand>
        <name>Zn(2+)</name>
        <dbReference type="ChEBI" id="CHEBI:29105"/>
    </ligand>
</feature>
<dbReference type="Pfam" id="PF01979">
    <property type="entry name" value="Amidohydro_1"/>
    <property type="match status" value="1"/>
</dbReference>
<dbReference type="AlphaFoldDB" id="S7T1R9"/>
<dbReference type="Gene3D" id="3.20.20.140">
    <property type="entry name" value="Metal-dependent hydrolases"/>
    <property type="match status" value="1"/>
</dbReference>
<organism evidence="6 7">
    <name type="scientific">Alkalidesulfovibrio alkalitolerans DSM 16529</name>
    <dbReference type="NCBI Taxonomy" id="1121439"/>
    <lineage>
        <taxon>Bacteria</taxon>
        <taxon>Pseudomonadati</taxon>
        <taxon>Thermodesulfobacteriota</taxon>
        <taxon>Desulfovibrionia</taxon>
        <taxon>Desulfovibrionales</taxon>
        <taxon>Desulfovibrionaceae</taxon>
        <taxon>Alkalidesulfovibrio</taxon>
    </lineage>
</organism>
<feature type="binding site" evidence="4">
    <location>
        <position position="72"/>
    </location>
    <ligand>
        <name>Zn(2+)</name>
        <dbReference type="ChEBI" id="CHEBI:29105"/>
    </ligand>
</feature>
<comment type="caution">
    <text evidence="6">The sequence shown here is derived from an EMBL/GenBank/DDBJ whole genome shotgun (WGS) entry which is preliminary data.</text>
</comment>
<dbReference type="Proteomes" id="UP000014975">
    <property type="component" value="Unassembled WGS sequence"/>
</dbReference>
<feature type="binding site" evidence="4">
    <location>
        <position position="306"/>
    </location>
    <ligand>
        <name>substrate</name>
    </ligand>
</feature>
<feature type="binding site" evidence="4">
    <location>
        <position position="218"/>
    </location>
    <ligand>
        <name>Zn(2+)</name>
        <dbReference type="ChEBI" id="CHEBI:29105"/>
    </ligand>
</feature>
<evidence type="ECO:0000256" key="3">
    <source>
        <dbReference type="ARBA" id="ARBA00022833"/>
    </source>
</evidence>
<dbReference type="InterPro" id="IPR050287">
    <property type="entry name" value="MTA/SAH_deaminase"/>
</dbReference>
<comment type="catalytic activity">
    <reaction evidence="4">
        <text>S-adenosyl-L-homocysteine + H2O + H(+) = S-inosyl-L-homocysteine + NH4(+)</text>
        <dbReference type="Rhea" id="RHEA:20716"/>
        <dbReference type="ChEBI" id="CHEBI:15377"/>
        <dbReference type="ChEBI" id="CHEBI:15378"/>
        <dbReference type="ChEBI" id="CHEBI:28938"/>
        <dbReference type="ChEBI" id="CHEBI:57856"/>
        <dbReference type="ChEBI" id="CHEBI:57985"/>
        <dbReference type="EC" id="3.5.4.28"/>
    </reaction>
</comment>
<dbReference type="PANTHER" id="PTHR43794">
    <property type="entry name" value="AMINOHYDROLASE SSNA-RELATED"/>
    <property type="match status" value="1"/>
</dbReference>
<dbReference type="eggNOG" id="COG0402">
    <property type="taxonomic scope" value="Bacteria"/>
</dbReference>
<keyword evidence="7" id="KW-1185">Reference proteome</keyword>
<accession>S7T1R9</accession>
<dbReference type="GO" id="GO:0046872">
    <property type="term" value="F:metal ion binding"/>
    <property type="evidence" value="ECO:0007669"/>
    <property type="project" value="UniProtKB-KW"/>
</dbReference>
<evidence type="ECO:0000256" key="4">
    <source>
        <dbReference type="HAMAP-Rule" id="MF_01281"/>
    </source>
</evidence>
<dbReference type="InterPro" id="IPR006680">
    <property type="entry name" value="Amidohydro-rel"/>
</dbReference>
<dbReference type="SUPFAM" id="SSF51338">
    <property type="entry name" value="Composite domain of metallo-dependent hydrolases"/>
    <property type="match status" value="1"/>
</dbReference>
<evidence type="ECO:0000259" key="5">
    <source>
        <dbReference type="Pfam" id="PF01979"/>
    </source>
</evidence>
<dbReference type="GO" id="GO:0090614">
    <property type="term" value="F:5'-methylthioadenosine deaminase activity"/>
    <property type="evidence" value="ECO:0007669"/>
    <property type="project" value="UniProtKB-UniRule"/>
</dbReference>
<dbReference type="EC" id="3.5.4.31" evidence="4"/>
<dbReference type="FunFam" id="3.20.20.140:FF:000014">
    <property type="entry name" value="5-methylthioadenosine/S-adenosylhomocysteine deaminase"/>
    <property type="match status" value="1"/>
</dbReference>
<evidence type="ECO:0000256" key="1">
    <source>
        <dbReference type="ARBA" id="ARBA00022723"/>
    </source>
</evidence>
<feature type="binding site" evidence="4">
    <location>
        <position position="191"/>
    </location>
    <ligand>
        <name>substrate</name>
    </ligand>
</feature>